<dbReference type="InterPro" id="IPR058560">
    <property type="entry name" value="DNA_primase_C"/>
</dbReference>
<accession>A0ABS2XL83</accession>
<evidence type="ECO:0000313" key="11">
    <source>
        <dbReference type="Proteomes" id="UP001166093"/>
    </source>
</evidence>
<dbReference type="Pfam" id="PF04104">
    <property type="entry name" value="DNA_primase_lrg"/>
    <property type="match status" value="1"/>
</dbReference>
<protein>
    <submittedName>
        <fullName evidence="10">PRI2 primase</fullName>
    </submittedName>
</protein>
<keyword evidence="5" id="KW-0479">Metal-binding</keyword>
<evidence type="ECO:0000256" key="2">
    <source>
        <dbReference type="ARBA" id="ARBA00022485"/>
    </source>
</evidence>
<evidence type="ECO:0000256" key="1">
    <source>
        <dbReference type="ARBA" id="ARBA00001966"/>
    </source>
</evidence>
<dbReference type="PANTHER" id="PTHR10537">
    <property type="entry name" value="DNA PRIMASE LARGE SUBUNIT"/>
    <property type="match status" value="1"/>
</dbReference>
<dbReference type="InterPro" id="IPR007238">
    <property type="entry name" value="DNA_primase_lsu_euk/arc"/>
</dbReference>
<evidence type="ECO:0000256" key="6">
    <source>
        <dbReference type="ARBA" id="ARBA00023004"/>
    </source>
</evidence>
<evidence type="ECO:0000256" key="4">
    <source>
        <dbReference type="ARBA" id="ARBA00022705"/>
    </source>
</evidence>
<evidence type="ECO:0000313" key="10">
    <source>
        <dbReference type="EMBL" id="MBN3274761.1"/>
    </source>
</evidence>
<evidence type="ECO:0000256" key="3">
    <source>
        <dbReference type="ARBA" id="ARBA00022515"/>
    </source>
</evidence>
<keyword evidence="2" id="KW-0004">4Fe-4S</keyword>
<evidence type="ECO:0000256" key="8">
    <source>
        <dbReference type="SAM" id="MobiDB-lite"/>
    </source>
</evidence>
<dbReference type="Proteomes" id="UP001166093">
    <property type="component" value="Unassembled WGS sequence"/>
</dbReference>
<evidence type="ECO:0000256" key="7">
    <source>
        <dbReference type="ARBA" id="ARBA00023014"/>
    </source>
</evidence>
<feature type="non-terminal residue" evidence="10">
    <location>
        <position position="359"/>
    </location>
</feature>
<evidence type="ECO:0000256" key="5">
    <source>
        <dbReference type="ARBA" id="ARBA00022723"/>
    </source>
</evidence>
<keyword evidence="7" id="KW-0411">Iron-sulfur</keyword>
<keyword evidence="6" id="KW-0408">Iron</keyword>
<proteinExistence type="predicted"/>
<comment type="caution">
    <text evidence="10">The sequence shown here is derived from an EMBL/GenBank/DDBJ whole genome shotgun (WGS) entry which is preliminary data.</text>
</comment>
<keyword evidence="3" id="KW-0639">Primosome</keyword>
<organism evidence="10 11">
    <name type="scientific">Polyodon spathula</name>
    <name type="common">North American paddlefish</name>
    <name type="synonym">Squalus spathula</name>
    <dbReference type="NCBI Taxonomy" id="7913"/>
    <lineage>
        <taxon>Eukaryota</taxon>
        <taxon>Metazoa</taxon>
        <taxon>Chordata</taxon>
        <taxon>Craniata</taxon>
        <taxon>Vertebrata</taxon>
        <taxon>Euteleostomi</taxon>
        <taxon>Actinopterygii</taxon>
        <taxon>Chondrostei</taxon>
        <taxon>Acipenseriformes</taxon>
        <taxon>Polyodontidae</taxon>
        <taxon>Polyodon</taxon>
    </lineage>
</organism>
<feature type="region of interest" description="Disordered" evidence="8">
    <location>
        <begin position="337"/>
        <end position="359"/>
    </location>
</feature>
<name>A0ABS2XL83_POLSP</name>
<reference evidence="10" key="1">
    <citation type="journal article" date="2021" name="Cell">
        <title>Tracing the genetic footprints of vertebrate landing in non-teleost ray-finned fishes.</title>
        <authorList>
            <person name="Bi X."/>
            <person name="Wang K."/>
            <person name="Yang L."/>
            <person name="Pan H."/>
            <person name="Jiang H."/>
            <person name="Wei Q."/>
            <person name="Fang M."/>
            <person name="Yu H."/>
            <person name="Zhu C."/>
            <person name="Cai Y."/>
            <person name="He Y."/>
            <person name="Gan X."/>
            <person name="Zeng H."/>
            <person name="Yu D."/>
            <person name="Zhu Y."/>
            <person name="Jiang H."/>
            <person name="Qiu Q."/>
            <person name="Yang H."/>
            <person name="Zhang Y.E."/>
            <person name="Wang W."/>
            <person name="Zhu M."/>
            <person name="He S."/>
            <person name="Zhang G."/>
        </authorList>
    </citation>
    <scope>NUCLEOTIDE SEQUENCE</scope>
    <source>
        <strain evidence="10">Pddl_001</strain>
    </source>
</reference>
<feature type="non-terminal residue" evidence="10">
    <location>
        <position position="1"/>
    </location>
</feature>
<dbReference type="PANTHER" id="PTHR10537:SF3">
    <property type="entry name" value="DNA PRIMASE LARGE SUBUNIT"/>
    <property type="match status" value="1"/>
</dbReference>
<keyword evidence="11" id="KW-1185">Reference proteome</keyword>
<keyword evidence="4" id="KW-0235">DNA replication</keyword>
<dbReference type="EMBL" id="JAAWVQ010043851">
    <property type="protein sequence ID" value="MBN3274761.1"/>
    <property type="molecule type" value="Genomic_DNA"/>
</dbReference>
<feature type="domain" description="DNA primase large subunit C-terminal" evidence="9">
    <location>
        <begin position="45"/>
        <end position="125"/>
    </location>
</feature>
<sequence>MTSETNPFHIRNKQQAILGGPQPFECNLAGYEYMTGSCSAAKHYLVSKFDKTYAYSICHSFGKEGKHTDYTPYSCMKIILCNPLRQGDHHGCPFRHSDPGRLKQKLQSYNIPTNGINQVLDLVKGISWPVRNPCRPVPNSVPYRPGAKAQNWYRTDLVPSRYCIDSVKSHRTSTHKCLQSCCMSAWLHLPRSPHHFGAPRAYKHRLAAVLSIATSEEHNKGRPALFYSGIGAMLQIGRTRIRVPSPAVRCPCMWEPRFATLVSEEEAGTPACTWKASSLMSLTEGGLEAGRGACQKPCCCKQGVRYYEVGRDVVKSAPANNHRSALFKTYREVRKLRLRTENGRDREKPGPKPKRQKET</sequence>
<gene>
    <name evidence="10" type="primary">Prim2_0</name>
    <name evidence="10" type="ORF">GTO93_0016720</name>
</gene>
<comment type="cofactor">
    <cofactor evidence="1">
        <name>[4Fe-4S] cluster</name>
        <dbReference type="ChEBI" id="CHEBI:49883"/>
    </cofactor>
</comment>
<evidence type="ECO:0000259" key="9">
    <source>
        <dbReference type="Pfam" id="PF04104"/>
    </source>
</evidence>